<dbReference type="OMA" id="TYHPTHA"/>
<dbReference type="AlphaFoldDB" id="E9GAZ7"/>
<dbReference type="Pfam" id="PF20146">
    <property type="entry name" value="NRF"/>
    <property type="match status" value="1"/>
</dbReference>
<feature type="transmembrane region" description="Helical" evidence="1">
    <location>
        <begin position="386"/>
        <end position="407"/>
    </location>
</feature>
<accession>E9GAZ7</accession>
<feature type="domain" description="Nose resistant-to-fluoxetine protein N-terminal" evidence="2">
    <location>
        <begin position="63"/>
        <end position="211"/>
    </location>
</feature>
<sequence>MSTSRLFPSLLEGQVSHYCLLLISLFLSPVIDGLSFTTNIKTETVEWFIYSSVPTASAASNASKKCLQHTEEYLTALRSRLPWAVKMYESSGRLVEGLIYMEGSEIFHHESGLFDECLSVQSDGIPFQGQYCTVFFELKLIDQINGNQKYMSNTPREEENNGRVEPIENFYFFQRPSVGFCLPSSCSAGDLTSAVSQHVGHRTINGTNYSTVAIANENYCYTQEKTVFRRMTFDNLTITVTFAFCLLGITVATATVHDNWKGNDSRQSFAIQLLYCFSTRKNCKTLFSTEGAKDNLSCVNGIRVLSTCWIVLIHVGGAFTLPRLIYNRQMAVEKSLQLSYQFITNGLFAVDTFFLLSGLLVAFTKLRQLDQNNGVFNLKRFYLHRYIRLTPVYAVLVAFISTLYPYVGTGPDWNFVVQKSKALRNSWWANLMYINNYVKPVRNWWTNPEMPSQETWYLACDMQMFLISPLFIYPIWRWKRAGIIWTAFSLLVMLGISTIVFVVHDLPATIFWFRPSDVKKIDVYADKHYSETFARMPPYVIGILLGWLLYKTKDKTVRINKFLVAAGWITATLLGLIVTYGMFPYLDEATVPVIDPFIRVSYGVLHHSAWAITIGWIIFACTHGYGGFVHRFLSWKLFIPLSRLSYSVYLTHLIYTFAYISHLRKPYYFTEISAAMNFAGILVISFLLAFVVSVAVEMPFVNLDKLLFAGDSKSLQMRPHFFTWKINKTFQIDQPFLLTPSACPYEVAL</sequence>
<feature type="transmembrane region" description="Helical" evidence="1">
    <location>
        <begin position="456"/>
        <end position="476"/>
    </location>
</feature>
<keyword evidence="4" id="KW-1185">Reference proteome</keyword>
<dbReference type="InterPro" id="IPR052728">
    <property type="entry name" value="O2_lipid_transport_reg"/>
</dbReference>
<dbReference type="Proteomes" id="UP000000305">
    <property type="component" value="Unassembled WGS sequence"/>
</dbReference>
<dbReference type="Pfam" id="PF01757">
    <property type="entry name" value="Acyl_transf_3"/>
    <property type="match status" value="1"/>
</dbReference>
<keyword evidence="1" id="KW-0812">Transmembrane</keyword>
<feature type="transmembrane region" description="Helical" evidence="1">
    <location>
        <begin position="562"/>
        <end position="583"/>
    </location>
</feature>
<feature type="transmembrane region" description="Helical" evidence="1">
    <location>
        <begin position="304"/>
        <end position="326"/>
    </location>
</feature>
<feature type="transmembrane region" description="Helical" evidence="1">
    <location>
        <begin position="236"/>
        <end position="256"/>
    </location>
</feature>
<evidence type="ECO:0000256" key="1">
    <source>
        <dbReference type="SAM" id="Phobius"/>
    </source>
</evidence>
<feature type="transmembrane region" description="Helical" evidence="1">
    <location>
        <begin position="641"/>
        <end position="660"/>
    </location>
</feature>
<dbReference type="PANTHER" id="PTHR11161:SF0">
    <property type="entry name" value="O-ACYLTRANSFERASE LIKE PROTEIN"/>
    <property type="match status" value="1"/>
</dbReference>
<evidence type="ECO:0000313" key="4">
    <source>
        <dbReference type="Proteomes" id="UP000000305"/>
    </source>
</evidence>
<name>E9GAZ7_DAPPU</name>
<evidence type="ECO:0000259" key="2">
    <source>
        <dbReference type="SMART" id="SM00703"/>
    </source>
</evidence>
<evidence type="ECO:0000313" key="3">
    <source>
        <dbReference type="EMBL" id="EFX83350.1"/>
    </source>
</evidence>
<reference evidence="3 4" key="1">
    <citation type="journal article" date="2011" name="Science">
        <title>The ecoresponsive genome of Daphnia pulex.</title>
        <authorList>
            <person name="Colbourne J.K."/>
            <person name="Pfrender M.E."/>
            <person name="Gilbert D."/>
            <person name="Thomas W.K."/>
            <person name="Tucker A."/>
            <person name="Oakley T.H."/>
            <person name="Tokishita S."/>
            <person name="Aerts A."/>
            <person name="Arnold G.J."/>
            <person name="Basu M.K."/>
            <person name="Bauer D.J."/>
            <person name="Caceres C.E."/>
            <person name="Carmel L."/>
            <person name="Casola C."/>
            <person name="Choi J.H."/>
            <person name="Detter J.C."/>
            <person name="Dong Q."/>
            <person name="Dusheyko S."/>
            <person name="Eads B.D."/>
            <person name="Frohlich T."/>
            <person name="Geiler-Samerotte K.A."/>
            <person name="Gerlach D."/>
            <person name="Hatcher P."/>
            <person name="Jogdeo S."/>
            <person name="Krijgsveld J."/>
            <person name="Kriventseva E.V."/>
            <person name="Kultz D."/>
            <person name="Laforsch C."/>
            <person name="Lindquist E."/>
            <person name="Lopez J."/>
            <person name="Manak J.R."/>
            <person name="Muller J."/>
            <person name="Pangilinan J."/>
            <person name="Patwardhan R.P."/>
            <person name="Pitluck S."/>
            <person name="Pritham E.J."/>
            <person name="Rechtsteiner A."/>
            <person name="Rho M."/>
            <person name="Rogozin I.B."/>
            <person name="Sakarya O."/>
            <person name="Salamov A."/>
            <person name="Schaack S."/>
            <person name="Shapiro H."/>
            <person name="Shiga Y."/>
            <person name="Skalitzky C."/>
            <person name="Smith Z."/>
            <person name="Souvorov A."/>
            <person name="Sung W."/>
            <person name="Tang Z."/>
            <person name="Tsuchiya D."/>
            <person name="Tu H."/>
            <person name="Vos H."/>
            <person name="Wang M."/>
            <person name="Wolf Y.I."/>
            <person name="Yamagata H."/>
            <person name="Yamada T."/>
            <person name="Ye Y."/>
            <person name="Shaw J.R."/>
            <person name="Andrews J."/>
            <person name="Crease T.J."/>
            <person name="Tang H."/>
            <person name="Lucas S.M."/>
            <person name="Robertson H.M."/>
            <person name="Bork P."/>
            <person name="Koonin E.V."/>
            <person name="Zdobnov E.M."/>
            <person name="Grigoriev I.V."/>
            <person name="Lynch M."/>
            <person name="Boore J.L."/>
        </authorList>
    </citation>
    <scope>NUCLEOTIDE SEQUENCE [LARGE SCALE GENOMIC DNA]</scope>
</reference>
<proteinExistence type="predicted"/>
<dbReference type="eggNOG" id="KOG3700">
    <property type="taxonomic scope" value="Eukaryota"/>
</dbReference>
<feature type="transmembrane region" description="Helical" evidence="1">
    <location>
        <begin position="346"/>
        <end position="366"/>
    </location>
</feature>
<keyword evidence="1" id="KW-1133">Transmembrane helix</keyword>
<dbReference type="PANTHER" id="PTHR11161">
    <property type="entry name" value="O-ACYLTRANSFERASE"/>
    <property type="match status" value="1"/>
</dbReference>
<feature type="transmembrane region" description="Helical" evidence="1">
    <location>
        <begin position="488"/>
        <end position="513"/>
    </location>
</feature>
<dbReference type="InParanoid" id="E9GAZ7"/>
<dbReference type="EMBL" id="GL732537">
    <property type="protein sequence ID" value="EFX83350.1"/>
    <property type="molecule type" value="Genomic_DNA"/>
</dbReference>
<dbReference type="GO" id="GO:0016747">
    <property type="term" value="F:acyltransferase activity, transferring groups other than amino-acyl groups"/>
    <property type="evidence" value="ECO:0007669"/>
    <property type="project" value="InterPro"/>
</dbReference>
<feature type="transmembrane region" description="Helical" evidence="1">
    <location>
        <begin position="672"/>
        <end position="696"/>
    </location>
</feature>
<dbReference type="OrthoDB" id="207378at2759"/>
<keyword evidence="1" id="KW-0472">Membrane</keyword>
<feature type="transmembrane region" description="Helical" evidence="1">
    <location>
        <begin position="609"/>
        <end position="629"/>
    </location>
</feature>
<gene>
    <name evidence="3" type="ORF">DAPPUDRAFT_301951</name>
</gene>
<organism evidence="3 4">
    <name type="scientific">Daphnia pulex</name>
    <name type="common">Water flea</name>
    <dbReference type="NCBI Taxonomy" id="6669"/>
    <lineage>
        <taxon>Eukaryota</taxon>
        <taxon>Metazoa</taxon>
        <taxon>Ecdysozoa</taxon>
        <taxon>Arthropoda</taxon>
        <taxon>Crustacea</taxon>
        <taxon>Branchiopoda</taxon>
        <taxon>Diplostraca</taxon>
        <taxon>Cladocera</taxon>
        <taxon>Anomopoda</taxon>
        <taxon>Daphniidae</taxon>
        <taxon>Daphnia</taxon>
    </lineage>
</organism>
<protein>
    <recommendedName>
        <fullName evidence="2">Nose resistant-to-fluoxetine protein N-terminal domain-containing protein</fullName>
    </recommendedName>
</protein>
<dbReference type="HOGENOM" id="CLU_007874_2_2_1"/>
<dbReference type="InterPro" id="IPR006621">
    <property type="entry name" value="Nose-resist-to-fluoxetine_N"/>
</dbReference>
<dbReference type="KEGG" id="dpx:DAPPUDRAFT_301951"/>
<feature type="transmembrane region" description="Helical" evidence="1">
    <location>
        <begin position="533"/>
        <end position="550"/>
    </location>
</feature>
<dbReference type="FunCoup" id="E9GAZ7">
    <property type="interactions" value="11"/>
</dbReference>
<dbReference type="SMART" id="SM00703">
    <property type="entry name" value="NRF"/>
    <property type="match status" value="1"/>
</dbReference>
<dbReference type="InterPro" id="IPR002656">
    <property type="entry name" value="Acyl_transf_3_dom"/>
</dbReference>
<dbReference type="PhylomeDB" id="E9GAZ7"/>